<keyword evidence="4" id="KW-1185">Reference proteome</keyword>
<dbReference type="CDD" id="cd07814">
    <property type="entry name" value="SRPBCC_CalC_Aha1-like"/>
    <property type="match status" value="1"/>
</dbReference>
<dbReference type="Gene3D" id="3.30.530.20">
    <property type="match status" value="1"/>
</dbReference>
<dbReference type="SUPFAM" id="SSF55961">
    <property type="entry name" value="Bet v1-like"/>
    <property type="match status" value="1"/>
</dbReference>
<protein>
    <submittedName>
        <fullName evidence="3">SRPBCC domain-containing protein</fullName>
    </submittedName>
</protein>
<evidence type="ECO:0000313" key="3">
    <source>
        <dbReference type="EMBL" id="MXV52647.1"/>
    </source>
</evidence>
<feature type="domain" description="Activator of Hsp90 ATPase homologue 1/2-like C-terminal" evidence="2">
    <location>
        <begin position="17"/>
        <end position="143"/>
    </location>
</feature>
<dbReference type="AlphaFoldDB" id="A0A7K1YDH4"/>
<proteinExistence type="inferred from homology"/>
<comment type="similarity">
    <text evidence="1">Belongs to the AHA1 family.</text>
</comment>
<dbReference type="InterPro" id="IPR013538">
    <property type="entry name" value="ASHA1/2-like_C"/>
</dbReference>
<reference evidence="3 4" key="1">
    <citation type="submission" date="2019-11" db="EMBL/GenBank/DDBJ databases">
        <title>Pedobacter sp. HMF7647 Genome sequencing and assembly.</title>
        <authorList>
            <person name="Kang H."/>
            <person name="Kim H."/>
            <person name="Joh K."/>
        </authorList>
    </citation>
    <scope>NUCLEOTIDE SEQUENCE [LARGE SCALE GENOMIC DNA]</scope>
    <source>
        <strain evidence="3 4">HMF7647</strain>
    </source>
</reference>
<evidence type="ECO:0000259" key="2">
    <source>
        <dbReference type="Pfam" id="PF08327"/>
    </source>
</evidence>
<dbReference type="Pfam" id="PF08327">
    <property type="entry name" value="AHSA1"/>
    <property type="match status" value="1"/>
</dbReference>
<comment type="caution">
    <text evidence="3">The sequence shown here is derived from an EMBL/GenBank/DDBJ whole genome shotgun (WGS) entry which is preliminary data.</text>
</comment>
<sequence>MFSTKNDSVTLEMIFRVPIEKVWQAWTDPRLLLLWFGSDPNGKGLKAELDVRPGGSFEITFRDSNNTEHTCFGVYSDVNKFSHLAFSWTWKSEPGVESSVTVELSSDGDNTRMHFRHADLGFSSAHDYQEGWKTTFQKLEKVLTNDRL</sequence>
<evidence type="ECO:0000313" key="4">
    <source>
        <dbReference type="Proteomes" id="UP000466586"/>
    </source>
</evidence>
<organism evidence="3 4">
    <name type="scientific">Hufsiella arboris</name>
    <dbReference type="NCBI Taxonomy" id="2695275"/>
    <lineage>
        <taxon>Bacteria</taxon>
        <taxon>Pseudomonadati</taxon>
        <taxon>Bacteroidota</taxon>
        <taxon>Sphingobacteriia</taxon>
        <taxon>Sphingobacteriales</taxon>
        <taxon>Sphingobacteriaceae</taxon>
        <taxon>Hufsiella</taxon>
    </lineage>
</organism>
<accession>A0A7K1YDH4</accession>
<dbReference type="InterPro" id="IPR023393">
    <property type="entry name" value="START-like_dom_sf"/>
</dbReference>
<dbReference type="EMBL" id="WVHT01000009">
    <property type="protein sequence ID" value="MXV52647.1"/>
    <property type="molecule type" value="Genomic_DNA"/>
</dbReference>
<evidence type="ECO:0000256" key="1">
    <source>
        <dbReference type="ARBA" id="ARBA00006817"/>
    </source>
</evidence>
<gene>
    <name evidence="3" type="ORF">GS399_16860</name>
</gene>
<name>A0A7K1YDH4_9SPHI</name>
<dbReference type="Proteomes" id="UP000466586">
    <property type="component" value="Unassembled WGS sequence"/>
</dbReference>
<dbReference type="RefSeq" id="WP_160845825.1">
    <property type="nucleotide sequence ID" value="NZ_WVHT01000009.1"/>
</dbReference>